<keyword evidence="3" id="KW-1185">Reference proteome</keyword>
<evidence type="ECO:0000256" key="1">
    <source>
        <dbReference type="SAM" id="Phobius"/>
    </source>
</evidence>
<dbReference type="AlphaFoldDB" id="A0A8J8GHF8"/>
<keyword evidence="1" id="KW-1133">Transmembrane helix</keyword>
<name>A0A8J8GHF8_9BACI</name>
<organism evidence="2 3">
    <name type="scientific">Calidifontibacillus erzurumensis</name>
    <dbReference type="NCBI Taxonomy" id="2741433"/>
    <lineage>
        <taxon>Bacteria</taxon>
        <taxon>Bacillati</taxon>
        <taxon>Bacillota</taxon>
        <taxon>Bacilli</taxon>
        <taxon>Bacillales</taxon>
        <taxon>Bacillaceae</taxon>
        <taxon>Calidifontibacillus/Schinkia group</taxon>
        <taxon>Calidifontibacillus</taxon>
    </lineage>
</organism>
<gene>
    <name evidence="2" type="ORF">HR057_08905</name>
</gene>
<accession>A0A8J8GHF8</accession>
<dbReference type="RefSeq" id="WP_173731076.1">
    <property type="nucleotide sequence ID" value="NZ_JABTTE010000010.1"/>
</dbReference>
<dbReference type="InterPro" id="IPR020509">
    <property type="entry name" value="Uncharacterised_YnzE"/>
</dbReference>
<feature type="transmembrane region" description="Helical" evidence="1">
    <location>
        <begin position="31"/>
        <end position="52"/>
    </location>
</feature>
<protein>
    <submittedName>
        <fullName evidence="2">DUF5367 domain-containing protein</fullName>
    </submittedName>
</protein>
<keyword evidence="1" id="KW-0812">Transmembrane</keyword>
<proteinExistence type="predicted"/>
<dbReference type="Proteomes" id="UP000625804">
    <property type="component" value="Unassembled WGS sequence"/>
</dbReference>
<evidence type="ECO:0000313" key="2">
    <source>
        <dbReference type="EMBL" id="NSL51868.1"/>
    </source>
</evidence>
<feature type="transmembrane region" description="Helical" evidence="1">
    <location>
        <begin position="98"/>
        <end position="116"/>
    </location>
</feature>
<feature type="transmembrane region" description="Helical" evidence="1">
    <location>
        <begin position="64"/>
        <end position="86"/>
    </location>
</feature>
<reference evidence="2" key="1">
    <citation type="submission" date="2020-06" db="EMBL/GenBank/DDBJ databases">
        <title>A novel thermopfilic bacterium from Erzurum, Turkey.</title>
        <authorList>
            <person name="Adiguzel A."/>
            <person name="Ay H."/>
            <person name="Baltaci M.O."/>
        </authorList>
    </citation>
    <scope>NUCLEOTIDE SEQUENCE</scope>
    <source>
        <strain evidence="2">P2</strain>
    </source>
</reference>
<dbReference type="Pfam" id="PF17329">
    <property type="entry name" value="DUF5367"/>
    <property type="match status" value="1"/>
</dbReference>
<comment type="caution">
    <text evidence="2">The sequence shown here is derived from an EMBL/GenBank/DDBJ whole genome shotgun (WGS) entry which is preliminary data.</text>
</comment>
<sequence length="121" mass="14134">MFFLFWGFIVWLSATLIFRFAGHYFFTPDNVVLMTASYIFVIPLILVITLPVYKWKKIKSDGKLKAAICIALPGMLLDVFALIFFQDIFTNLNLESDKYFGSWLLWAYSLIILTGFDKRLR</sequence>
<keyword evidence="1" id="KW-0472">Membrane</keyword>
<dbReference type="EMBL" id="JABTTE010000010">
    <property type="protein sequence ID" value="NSL51868.1"/>
    <property type="molecule type" value="Genomic_DNA"/>
</dbReference>
<evidence type="ECO:0000313" key="3">
    <source>
        <dbReference type="Proteomes" id="UP000625804"/>
    </source>
</evidence>